<evidence type="ECO:0000313" key="3">
    <source>
        <dbReference type="Proteomes" id="UP001054889"/>
    </source>
</evidence>
<dbReference type="AlphaFoldDB" id="A0AAV5ES90"/>
<gene>
    <name evidence="2" type="primary">gb13325</name>
    <name evidence="2" type="ORF">PR202_gb13325</name>
</gene>
<proteinExistence type="predicted"/>
<protein>
    <recommendedName>
        <fullName evidence="1">At1g61320/AtMIF1 LRR domain-containing protein</fullName>
    </recommendedName>
</protein>
<evidence type="ECO:0000259" key="1">
    <source>
        <dbReference type="Pfam" id="PF23622"/>
    </source>
</evidence>
<organism evidence="2 3">
    <name type="scientific">Eleusine coracana subsp. coracana</name>
    <dbReference type="NCBI Taxonomy" id="191504"/>
    <lineage>
        <taxon>Eukaryota</taxon>
        <taxon>Viridiplantae</taxon>
        <taxon>Streptophyta</taxon>
        <taxon>Embryophyta</taxon>
        <taxon>Tracheophyta</taxon>
        <taxon>Spermatophyta</taxon>
        <taxon>Magnoliopsida</taxon>
        <taxon>Liliopsida</taxon>
        <taxon>Poales</taxon>
        <taxon>Poaceae</taxon>
        <taxon>PACMAD clade</taxon>
        <taxon>Chloridoideae</taxon>
        <taxon>Cynodonteae</taxon>
        <taxon>Eleusininae</taxon>
        <taxon>Eleusine</taxon>
    </lineage>
</organism>
<comment type="caution">
    <text evidence="2">The sequence shown here is derived from an EMBL/GenBank/DDBJ whole genome shotgun (WGS) entry which is preliminary data.</text>
</comment>
<dbReference type="EMBL" id="BQKI01000078">
    <property type="protein sequence ID" value="GJN25491.1"/>
    <property type="molecule type" value="Genomic_DNA"/>
</dbReference>
<dbReference type="Pfam" id="PF23622">
    <property type="entry name" value="LRR_At1g61320_AtMIF1"/>
    <property type="match status" value="1"/>
</dbReference>
<reference evidence="2" key="2">
    <citation type="submission" date="2021-12" db="EMBL/GenBank/DDBJ databases">
        <title>Resequencing data analysis of finger millet.</title>
        <authorList>
            <person name="Hatakeyama M."/>
            <person name="Aluri S."/>
            <person name="Balachadran M.T."/>
            <person name="Sivarajan S.R."/>
            <person name="Poveda L."/>
            <person name="Shimizu-Inatsugi R."/>
            <person name="Schlapbach R."/>
            <person name="Sreeman S.M."/>
            <person name="Shimizu K.K."/>
        </authorList>
    </citation>
    <scope>NUCLEOTIDE SEQUENCE</scope>
</reference>
<accession>A0AAV5ES90</accession>
<reference evidence="2" key="1">
    <citation type="journal article" date="2018" name="DNA Res.">
        <title>Multiple hybrid de novo genome assembly of finger millet, an orphan allotetraploid crop.</title>
        <authorList>
            <person name="Hatakeyama M."/>
            <person name="Aluri S."/>
            <person name="Balachadran M.T."/>
            <person name="Sivarajan S.R."/>
            <person name="Patrignani A."/>
            <person name="Gruter S."/>
            <person name="Poveda L."/>
            <person name="Shimizu-Inatsugi R."/>
            <person name="Baeten J."/>
            <person name="Francoijs K.J."/>
            <person name="Nataraja K.N."/>
            <person name="Reddy Y.A.N."/>
            <person name="Phadnis S."/>
            <person name="Ravikumar R.L."/>
            <person name="Schlapbach R."/>
            <person name="Sreeman S.M."/>
            <person name="Shimizu K.K."/>
        </authorList>
    </citation>
    <scope>NUCLEOTIDE SEQUENCE</scope>
</reference>
<sequence>MRGSNVLQRKHEITECCDPMVEVMPSPEGTIGISTLVYCGYSVARIKCFIHTADRHDYSVLDGLSGDQLHLRQIQECLRFDNLKNLRITRFRPSKSLVELTNHIVQNAPALSCVTLDTAAGCRGRQTTATNWCRPINTEMLRLRGDALRGLCPRLLASGC</sequence>
<feature type="domain" description="At1g61320/AtMIF1 LRR" evidence="1">
    <location>
        <begin position="62"/>
        <end position="142"/>
    </location>
</feature>
<dbReference type="Proteomes" id="UP001054889">
    <property type="component" value="Unassembled WGS sequence"/>
</dbReference>
<dbReference type="InterPro" id="IPR055357">
    <property type="entry name" value="LRR_At1g61320_AtMIF1"/>
</dbReference>
<keyword evidence="3" id="KW-1185">Reference proteome</keyword>
<name>A0AAV5ES90_ELECO</name>
<evidence type="ECO:0000313" key="2">
    <source>
        <dbReference type="EMBL" id="GJN25491.1"/>
    </source>
</evidence>